<reference evidence="1 2" key="1">
    <citation type="submission" date="2019-03" db="EMBL/GenBank/DDBJ databases">
        <title>Genomic Encyclopedia of Type Strains, Phase IV (KMG-IV): sequencing the most valuable type-strain genomes for metagenomic binning, comparative biology and taxonomic classification.</title>
        <authorList>
            <person name="Goeker M."/>
        </authorList>
    </citation>
    <scope>NUCLEOTIDE SEQUENCE [LARGE SCALE GENOMIC DNA]</scope>
    <source>
        <strain evidence="1 2">DSM 45361</strain>
    </source>
</reference>
<proteinExistence type="predicted"/>
<sequence>MPHGGSSLDMQHEEISAVVADLAEFRSALDQVKSYAAADDLAAQHFGKLGDIVGVGGTFTGVRDTLRGSLDKLLPHVDQLVAALNAAVKTTTETDAEAAMNLGAVDGR</sequence>
<gene>
    <name evidence="1" type="ORF">EV186_1011764</name>
</gene>
<organism evidence="1 2">
    <name type="scientific">Labedaea rhizosphaerae</name>
    <dbReference type="NCBI Taxonomy" id="598644"/>
    <lineage>
        <taxon>Bacteria</taxon>
        <taxon>Bacillati</taxon>
        <taxon>Actinomycetota</taxon>
        <taxon>Actinomycetes</taxon>
        <taxon>Pseudonocardiales</taxon>
        <taxon>Pseudonocardiaceae</taxon>
        <taxon>Labedaea</taxon>
    </lineage>
</organism>
<evidence type="ECO:0000313" key="1">
    <source>
        <dbReference type="EMBL" id="TDQ05786.1"/>
    </source>
</evidence>
<comment type="caution">
    <text evidence="1">The sequence shown here is derived from an EMBL/GenBank/DDBJ whole genome shotgun (WGS) entry which is preliminary data.</text>
</comment>
<dbReference type="EMBL" id="SNXZ01000001">
    <property type="protein sequence ID" value="TDQ05786.1"/>
    <property type="molecule type" value="Genomic_DNA"/>
</dbReference>
<dbReference type="Proteomes" id="UP000295444">
    <property type="component" value="Unassembled WGS sequence"/>
</dbReference>
<dbReference type="AlphaFoldDB" id="A0A4R6SMN2"/>
<keyword evidence="2" id="KW-1185">Reference proteome</keyword>
<protein>
    <recommendedName>
        <fullName evidence="3">Excreted virulence factor EspC (Type VII ESX diderm)</fullName>
    </recommendedName>
</protein>
<evidence type="ECO:0008006" key="3">
    <source>
        <dbReference type="Google" id="ProtNLM"/>
    </source>
</evidence>
<accession>A0A4R6SMN2</accession>
<name>A0A4R6SMN2_LABRH</name>
<evidence type="ECO:0000313" key="2">
    <source>
        <dbReference type="Proteomes" id="UP000295444"/>
    </source>
</evidence>